<evidence type="ECO:0000256" key="1">
    <source>
        <dbReference type="ARBA" id="ARBA00023002"/>
    </source>
</evidence>
<dbReference type="InterPro" id="IPR006140">
    <property type="entry name" value="D-isomer_DH_NAD-bd"/>
</dbReference>
<name>A0A916XTG7_9HYPH</name>
<evidence type="ECO:0000259" key="3">
    <source>
        <dbReference type="Pfam" id="PF02826"/>
    </source>
</evidence>
<evidence type="ECO:0000313" key="5">
    <source>
        <dbReference type="Proteomes" id="UP000613160"/>
    </source>
</evidence>
<comment type="caution">
    <text evidence="4">The sequence shown here is derived from an EMBL/GenBank/DDBJ whole genome shotgun (WGS) entry which is preliminary data.</text>
</comment>
<keyword evidence="5" id="KW-1185">Reference proteome</keyword>
<keyword evidence="2" id="KW-0520">NAD</keyword>
<dbReference type="PANTHER" id="PTHR43333:SF1">
    <property type="entry name" value="D-ISOMER SPECIFIC 2-HYDROXYACID DEHYDROGENASE NAD-BINDING DOMAIN-CONTAINING PROTEIN"/>
    <property type="match status" value="1"/>
</dbReference>
<dbReference type="SUPFAM" id="SSF52283">
    <property type="entry name" value="Formate/glycerate dehydrogenase catalytic domain-like"/>
    <property type="match status" value="1"/>
</dbReference>
<dbReference type="SUPFAM" id="SSF51735">
    <property type="entry name" value="NAD(P)-binding Rossmann-fold domains"/>
    <property type="match status" value="1"/>
</dbReference>
<accession>A0A916XTG7</accession>
<keyword evidence="1" id="KW-0560">Oxidoreductase</keyword>
<dbReference type="GO" id="GO:0051287">
    <property type="term" value="F:NAD binding"/>
    <property type="evidence" value="ECO:0007669"/>
    <property type="project" value="InterPro"/>
</dbReference>
<evidence type="ECO:0000256" key="2">
    <source>
        <dbReference type="ARBA" id="ARBA00023027"/>
    </source>
</evidence>
<gene>
    <name evidence="4" type="ORF">GCM10011335_08200</name>
</gene>
<evidence type="ECO:0000313" key="4">
    <source>
        <dbReference type="EMBL" id="GGD07661.1"/>
    </source>
</evidence>
<dbReference type="RefSeq" id="WP_188849321.1">
    <property type="nucleotide sequence ID" value="NZ_BMJJ01000002.1"/>
</dbReference>
<feature type="domain" description="D-isomer specific 2-hydroxyacid dehydrogenase NAD-binding" evidence="3">
    <location>
        <begin position="102"/>
        <end position="274"/>
    </location>
</feature>
<dbReference type="Gene3D" id="3.40.50.720">
    <property type="entry name" value="NAD(P)-binding Rossmann-like Domain"/>
    <property type="match status" value="2"/>
</dbReference>
<dbReference type="InterPro" id="IPR036291">
    <property type="entry name" value="NAD(P)-bd_dom_sf"/>
</dbReference>
<dbReference type="PROSITE" id="PS00671">
    <property type="entry name" value="D_2_HYDROXYACID_DH_3"/>
    <property type="match status" value="1"/>
</dbReference>
<dbReference type="PANTHER" id="PTHR43333">
    <property type="entry name" value="2-HACID_DH_C DOMAIN-CONTAINING PROTEIN"/>
    <property type="match status" value="1"/>
</dbReference>
<dbReference type="CDD" id="cd12164">
    <property type="entry name" value="GDH_like_2"/>
    <property type="match status" value="1"/>
</dbReference>
<dbReference type="GO" id="GO:0016616">
    <property type="term" value="F:oxidoreductase activity, acting on the CH-OH group of donors, NAD or NADP as acceptor"/>
    <property type="evidence" value="ECO:0007669"/>
    <property type="project" value="UniProtKB-ARBA"/>
</dbReference>
<dbReference type="AlphaFoldDB" id="A0A916XTG7"/>
<organism evidence="4 5">
    <name type="scientific">Aureimonas glaciei</name>
    <dbReference type="NCBI Taxonomy" id="1776957"/>
    <lineage>
        <taxon>Bacteria</taxon>
        <taxon>Pseudomonadati</taxon>
        <taxon>Pseudomonadota</taxon>
        <taxon>Alphaproteobacteria</taxon>
        <taxon>Hyphomicrobiales</taxon>
        <taxon>Aurantimonadaceae</taxon>
        <taxon>Aureimonas</taxon>
    </lineage>
</organism>
<sequence length="309" mass="32772">MTGPLIAVQVEDDLLPLWQSVFSQEMPGAHLLGFDGDVGGADAAVVWAPPPAALHDMPRLRFVMSRGAGVDGLVEGLPPDAVLLRMREPGIAARMAEFVVLSVLHLHRGWQSLHHRQTSGEWRGDMPSLPAAERRVGIMGLGALGTAAAERLAPFGFPLSGWSRSPKALPGIETYHGEAGLEGFLPRCDILICLLPLTPETQDLIDAELLAKLPAGAMLVNAGRGGHLVEPDLLAALESGHVAGAVLDVTRTEPLPAGHGFWQHPKITLTQHGAAVQGRDEEARAAACVLRAAFAGKDLPHRVEPGRGY</sequence>
<proteinExistence type="predicted"/>
<reference evidence="4" key="2">
    <citation type="submission" date="2020-09" db="EMBL/GenBank/DDBJ databases">
        <authorList>
            <person name="Sun Q."/>
            <person name="Zhou Y."/>
        </authorList>
    </citation>
    <scope>NUCLEOTIDE SEQUENCE</scope>
    <source>
        <strain evidence="4">CGMCC 1.15493</strain>
    </source>
</reference>
<dbReference type="Pfam" id="PF02826">
    <property type="entry name" value="2-Hacid_dh_C"/>
    <property type="match status" value="1"/>
</dbReference>
<dbReference type="EMBL" id="BMJJ01000002">
    <property type="protein sequence ID" value="GGD07661.1"/>
    <property type="molecule type" value="Genomic_DNA"/>
</dbReference>
<protein>
    <submittedName>
        <fullName evidence="4">Glyoxylate/hydroxypyruvate reductase A</fullName>
    </submittedName>
</protein>
<dbReference type="InterPro" id="IPR029753">
    <property type="entry name" value="D-isomer_DH_CS"/>
</dbReference>
<dbReference type="Proteomes" id="UP000613160">
    <property type="component" value="Unassembled WGS sequence"/>
</dbReference>
<reference evidence="4" key="1">
    <citation type="journal article" date="2014" name="Int. J. Syst. Evol. Microbiol.">
        <title>Complete genome sequence of Corynebacterium casei LMG S-19264T (=DSM 44701T), isolated from a smear-ripened cheese.</title>
        <authorList>
            <consortium name="US DOE Joint Genome Institute (JGI-PGF)"/>
            <person name="Walter F."/>
            <person name="Albersmeier A."/>
            <person name="Kalinowski J."/>
            <person name="Ruckert C."/>
        </authorList>
    </citation>
    <scope>NUCLEOTIDE SEQUENCE</scope>
    <source>
        <strain evidence="4">CGMCC 1.15493</strain>
    </source>
</reference>